<name>A0A2H0LQZ0_9BACT</name>
<accession>A0A2H0LQZ0</accession>
<sequence length="120" mass="13645">MNSILLVVAENAATRKLIQNASQQYIVDCYFVSYGDHLAELVKKMNPFLLIVEFASQSSDWVVRYLGEIKSSKHMFPIIGIVSPDLEADIIRLQRAGCDHIVLSTDFQTKIPELIDKYVR</sequence>
<gene>
    <name evidence="1" type="ORF">COV74_03405</name>
</gene>
<proteinExistence type="predicted"/>
<comment type="caution">
    <text evidence="1">The sequence shown here is derived from an EMBL/GenBank/DDBJ whole genome shotgun (WGS) entry which is preliminary data.</text>
</comment>
<evidence type="ECO:0008006" key="3">
    <source>
        <dbReference type="Google" id="ProtNLM"/>
    </source>
</evidence>
<protein>
    <recommendedName>
        <fullName evidence="3">Response regulatory domain-containing protein</fullName>
    </recommendedName>
</protein>
<dbReference type="Proteomes" id="UP000230859">
    <property type="component" value="Unassembled WGS sequence"/>
</dbReference>
<evidence type="ECO:0000313" key="2">
    <source>
        <dbReference type="Proteomes" id="UP000230859"/>
    </source>
</evidence>
<dbReference type="AlphaFoldDB" id="A0A2H0LQZ0"/>
<organism evidence="1 2">
    <name type="scientific">Candidatus Abzuiibacterium crystallinum</name>
    <dbReference type="NCBI Taxonomy" id="1974748"/>
    <lineage>
        <taxon>Bacteria</taxon>
        <taxon>Pseudomonadati</taxon>
        <taxon>Candidatus Omnitrophota</taxon>
        <taxon>Candidatus Abzuiibacterium</taxon>
    </lineage>
</organism>
<dbReference type="EMBL" id="PCVY01000029">
    <property type="protein sequence ID" value="PIQ86798.1"/>
    <property type="molecule type" value="Genomic_DNA"/>
</dbReference>
<evidence type="ECO:0000313" key="1">
    <source>
        <dbReference type="EMBL" id="PIQ86798.1"/>
    </source>
</evidence>
<reference evidence="1 2" key="1">
    <citation type="submission" date="2017-09" db="EMBL/GenBank/DDBJ databases">
        <title>Depth-based differentiation of microbial function through sediment-hosted aquifers and enrichment of novel symbionts in the deep terrestrial subsurface.</title>
        <authorList>
            <person name="Probst A.J."/>
            <person name="Ladd B."/>
            <person name="Jarett J.K."/>
            <person name="Geller-Mcgrath D.E."/>
            <person name="Sieber C.M."/>
            <person name="Emerson J.B."/>
            <person name="Anantharaman K."/>
            <person name="Thomas B.C."/>
            <person name="Malmstrom R."/>
            <person name="Stieglmeier M."/>
            <person name="Klingl A."/>
            <person name="Woyke T."/>
            <person name="Ryan C.M."/>
            <person name="Banfield J.F."/>
        </authorList>
    </citation>
    <scope>NUCLEOTIDE SEQUENCE [LARGE SCALE GENOMIC DNA]</scope>
    <source>
        <strain evidence="1">CG11_big_fil_rev_8_21_14_0_20_45_26</strain>
    </source>
</reference>